<feature type="region of interest" description="Disordered" evidence="1">
    <location>
        <begin position="111"/>
        <end position="136"/>
    </location>
</feature>
<comment type="caution">
    <text evidence="2">The sequence shown here is derived from an EMBL/GenBank/DDBJ whole genome shotgun (WGS) entry which is preliminary data.</text>
</comment>
<dbReference type="EMBL" id="VTPC01003057">
    <property type="protein sequence ID" value="KAF2899077.1"/>
    <property type="molecule type" value="Genomic_DNA"/>
</dbReference>
<evidence type="ECO:0000313" key="3">
    <source>
        <dbReference type="Proteomes" id="UP000801492"/>
    </source>
</evidence>
<protein>
    <submittedName>
        <fullName evidence="2">Uncharacterized protein</fullName>
    </submittedName>
</protein>
<dbReference type="Proteomes" id="UP000801492">
    <property type="component" value="Unassembled WGS sequence"/>
</dbReference>
<sequence>TEAKICDRLSSAPSSISKKLHNVFEDIDLKNNEPTYGPLTVVEDGDYFPSPCENSTYADLTLVATVSPHTDTENQQKIVAIGEGSLENHCEDARSHSGNRNNVANIETVTLRPKPPREGKKTKTEEESRKQKRNDWANLVQLTQRKPPTIVTELDQKVFVNFKSFLPKTLIHRKKNSFGKPVQWPKIKWTQYTTDAPGIFNYKETVDKSQPFKILDLTRTTNKKSSLPTLEQINTQPLPQAKKSWTI</sequence>
<feature type="non-terminal residue" evidence="2">
    <location>
        <position position="1"/>
    </location>
</feature>
<dbReference type="OrthoDB" id="8045193at2759"/>
<gene>
    <name evidence="2" type="ORF">ILUMI_07098</name>
</gene>
<dbReference type="AlphaFoldDB" id="A0A8K0D9X3"/>
<reference evidence="2" key="1">
    <citation type="submission" date="2019-08" db="EMBL/GenBank/DDBJ databases">
        <title>The genome of the North American firefly Photinus pyralis.</title>
        <authorList>
            <consortium name="Photinus pyralis genome working group"/>
            <person name="Fallon T.R."/>
            <person name="Sander Lower S.E."/>
            <person name="Weng J.-K."/>
        </authorList>
    </citation>
    <scope>NUCLEOTIDE SEQUENCE</scope>
    <source>
        <strain evidence="2">TRF0915ILg1</strain>
        <tissue evidence="2">Whole body</tissue>
    </source>
</reference>
<accession>A0A8K0D9X3</accession>
<keyword evidence="3" id="KW-1185">Reference proteome</keyword>
<organism evidence="2 3">
    <name type="scientific">Ignelater luminosus</name>
    <name type="common">Cucubano</name>
    <name type="synonym">Pyrophorus luminosus</name>
    <dbReference type="NCBI Taxonomy" id="2038154"/>
    <lineage>
        <taxon>Eukaryota</taxon>
        <taxon>Metazoa</taxon>
        <taxon>Ecdysozoa</taxon>
        <taxon>Arthropoda</taxon>
        <taxon>Hexapoda</taxon>
        <taxon>Insecta</taxon>
        <taxon>Pterygota</taxon>
        <taxon>Neoptera</taxon>
        <taxon>Endopterygota</taxon>
        <taxon>Coleoptera</taxon>
        <taxon>Polyphaga</taxon>
        <taxon>Elateriformia</taxon>
        <taxon>Elateroidea</taxon>
        <taxon>Elateridae</taxon>
        <taxon>Agrypninae</taxon>
        <taxon>Pyrophorini</taxon>
        <taxon>Ignelater</taxon>
    </lineage>
</organism>
<evidence type="ECO:0000256" key="1">
    <source>
        <dbReference type="SAM" id="MobiDB-lite"/>
    </source>
</evidence>
<proteinExistence type="predicted"/>
<name>A0A8K0D9X3_IGNLU</name>
<evidence type="ECO:0000313" key="2">
    <source>
        <dbReference type="EMBL" id="KAF2899077.1"/>
    </source>
</evidence>
<feature type="compositionally biased region" description="Basic and acidic residues" evidence="1">
    <location>
        <begin position="115"/>
        <end position="135"/>
    </location>
</feature>